<reference evidence="2" key="1">
    <citation type="submission" date="2007-07" db="EMBL/GenBank/DDBJ databases">
        <title>PCAP assembly of the Caenorhabditis remanei genome.</title>
        <authorList>
            <consortium name="The Caenorhabditis remanei Sequencing Consortium"/>
            <person name="Wilson R.K."/>
        </authorList>
    </citation>
    <scope>NUCLEOTIDE SEQUENCE [LARGE SCALE GENOMIC DNA]</scope>
    <source>
        <strain evidence="2">PB4641</strain>
    </source>
</reference>
<organism evidence="3">
    <name type="scientific">Caenorhabditis remanei</name>
    <name type="common">Caenorhabditis vulgaris</name>
    <dbReference type="NCBI Taxonomy" id="31234"/>
    <lineage>
        <taxon>Eukaryota</taxon>
        <taxon>Metazoa</taxon>
        <taxon>Ecdysozoa</taxon>
        <taxon>Nematoda</taxon>
        <taxon>Chromadorea</taxon>
        <taxon>Rhabditida</taxon>
        <taxon>Rhabditina</taxon>
        <taxon>Rhabditomorpha</taxon>
        <taxon>Rhabditoidea</taxon>
        <taxon>Rhabditidae</taxon>
        <taxon>Peloderinae</taxon>
        <taxon>Caenorhabditis</taxon>
    </lineage>
</organism>
<feature type="compositionally biased region" description="Polar residues" evidence="1">
    <location>
        <begin position="19"/>
        <end position="32"/>
    </location>
</feature>
<dbReference type="KEGG" id="crq:GCK72_023117"/>
<dbReference type="EMBL" id="DS268452">
    <property type="protein sequence ID" value="EFP04129.1"/>
    <property type="molecule type" value="Genomic_DNA"/>
</dbReference>
<evidence type="ECO:0000313" key="2">
    <source>
        <dbReference type="EMBL" id="EFP04129.1"/>
    </source>
</evidence>
<dbReference type="RefSeq" id="XP_003103386.2">
    <property type="nucleotide sequence ID" value="XM_003103338.2"/>
</dbReference>
<gene>
    <name evidence="2" type="ORF">CRE_27686</name>
</gene>
<protein>
    <submittedName>
        <fullName evidence="2">Uncharacterized protein</fullName>
    </submittedName>
</protein>
<dbReference type="GeneID" id="9818657"/>
<feature type="region of interest" description="Disordered" evidence="1">
    <location>
        <begin position="1"/>
        <end position="33"/>
    </location>
</feature>
<name>E3MKI6_CAERE</name>
<evidence type="ECO:0000313" key="3">
    <source>
        <dbReference type="Proteomes" id="UP000008281"/>
    </source>
</evidence>
<sequence length="214" mass="24314">MDFIPRDQPKDADEKHHSATFSSVTDVPSLSPSKEMPLSPFQLSLTPLSMSIGELIETEKYLRNILVKYGEVDLINILKKFGIKAEKEDITFPPSLISISSRRSSSIELKNDNPKDWKTMYNQMVKLREVKEKSIGTQNDVEGAKRQFEKSSNIFQKGLRFAGVKKLNVSPPLSAQPVFIGSSVETVEYQVEREAEKNETKKRFWASVFGKIKK</sequence>
<evidence type="ECO:0000256" key="1">
    <source>
        <dbReference type="SAM" id="MobiDB-lite"/>
    </source>
</evidence>
<dbReference type="Proteomes" id="UP000008281">
    <property type="component" value="Unassembled WGS sequence"/>
</dbReference>
<feature type="compositionally biased region" description="Basic and acidic residues" evidence="1">
    <location>
        <begin position="1"/>
        <end position="17"/>
    </location>
</feature>
<dbReference type="HOGENOM" id="CLU_1290028_0_0_1"/>
<dbReference type="AlphaFoldDB" id="E3MKI6"/>
<dbReference type="CTD" id="9818657"/>
<keyword evidence="3" id="KW-1185">Reference proteome</keyword>
<proteinExistence type="predicted"/>
<accession>E3MKI6</accession>